<dbReference type="GO" id="GO:0008784">
    <property type="term" value="F:alanine racemase activity"/>
    <property type="evidence" value="ECO:0007669"/>
    <property type="project" value="UniProtKB-UniRule"/>
</dbReference>
<dbReference type="GO" id="GO:0005829">
    <property type="term" value="C:cytosol"/>
    <property type="evidence" value="ECO:0007669"/>
    <property type="project" value="TreeGrafter"/>
</dbReference>
<dbReference type="PANTHER" id="PTHR30511:SF0">
    <property type="entry name" value="ALANINE RACEMASE, CATABOLIC-RELATED"/>
    <property type="match status" value="1"/>
</dbReference>
<protein>
    <recommendedName>
        <fullName evidence="5">Alanine racemase</fullName>
        <ecNumber evidence="5">5.1.1.1</ecNumber>
    </recommendedName>
</protein>
<dbReference type="AlphaFoldDB" id="A0AAX1ZZ85"/>
<dbReference type="InterPro" id="IPR009006">
    <property type="entry name" value="Ala_racemase/Decarboxylase_C"/>
</dbReference>
<dbReference type="RefSeq" id="WP_004888742.1">
    <property type="nucleotide sequence ID" value="NZ_JABJUV010000084.1"/>
</dbReference>
<dbReference type="GO" id="GO:0030632">
    <property type="term" value="P:D-alanine biosynthetic process"/>
    <property type="evidence" value="ECO:0007669"/>
    <property type="project" value="UniProtKB-UniRule"/>
</dbReference>
<dbReference type="PRINTS" id="PR00992">
    <property type="entry name" value="ALARACEMASE"/>
</dbReference>
<dbReference type="FunFam" id="3.20.20.10:FF:000002">
    <property type="entry name" value="Alanine racemase"/>
    <property type="match status" value="1"/>
</dbReference>
<dbReference type="InterPro" id="IPR001608">
    <property type="entry name" value="Ala_racemase_N"/>
</dbReference>
<dbReference type="EC" id="5.1.1.1" evidence="5"/>
<evidence type="ECO:0000256" key="5">
    <source>
        <dbReference type="HAMAP-Rule" id="MF_01201"/>
    </source>
</evidence>
<feature type="domain" description="Alanine racemase C-terminal" evidence="8">
    <location>
        <begin position="247"/>
        <end position="372"/>
    </location>
</feature>
<dbReference type="FunFam" id="2.40.37.10:FF:000006">
    <property type="entry name" value="Alanine racemase"/>
    <property type="match status" value="1"/>
</dbReference>
<feature type="binding site" evidence="5 7">
    <location>
        <position position="315"/>
    </location>
    <ligand>
        <name>substrate</name>
    </ligand>
</feature>
<evidence type="ECO:0000256" key="1">
    <source>
        <dbReference type="ARBA" id="ARBA00000316"/>
    </source>
</evidence>
<dbReference type="Proteomes" id="UP000286434">
    <property type="component" value="Unassembled WGS sequence"/>
</dbReference>
<feature type="active site" description="Proton acceptor; specific for D-alanine" evidence="5">
    <location>
        <position position="40"/>
    </location>
</feature>
<dbReference type="Gene3D" id="3.20.20.10">
    <property type="entry name" value="Alanine racemase"/>
    <property type="match status" value="1"/>
</dbReference>
<accession>A0AAX1ZZ85</accession>
<name>A0AAX1ZZ85_9BACL</name>
<sequence>MEQAFYRDTWAEIDLDAIFYNVQSMKQHVGSHVEVIAVVKANAYGHGDIQVAKTALEAGATRLAVAFLDEALALRKKGISLDVPILVLGATNPQYAPLAASQNIALTVFRADWFEQAIVYAPYEQPLNVHMKLDTGMGRLGAKTKEEVQQMIHAIEQHPSFILEGVYTHFATADEQNIDYFSFQYDTFLHMLEWLSIKPPLIHCANSAAGLRYPDRIFNAVRFGISMYGLAPSQEMKSLLPYPLKEAFSLHSRLTHVKKVKGGEKISYGATYEAETDEWIGTVPIGYADGWLRRMQHFSVLIDGKRAPIVGRVCMDQMMIRLPYELPVGTKVTLIGEQQGDRISVDDVAAHVNTINYEIPCTISYRVPRIFLKNKSIIEVNNPMTKIMGL</sequence>
<dbReference type="PANTHER" id="PTHR30511">
    <property type="entry name" value="ALANINE RACEMASE"/>
    <property type="match status" value="1"/>
</dbReference>
<comment type="similarity">
    <text evidence="5">Belongs to the alanine racemase family.</text>
</comment>
<organism evidence="9 10">
    <name type="scientific">Anoxybacillus flavithermus</name>
    <dbReference type="NCBI Taxonomy" id="33934"/>
    <lineage>
        <taxon>Bacteria</taxon>
        <taxon>Bacillati</taxon>
        <taxon>Bacillota</taxon>
        <taxon>Bacilli</taxon>
        <taxon>Bacillales</taxon>
        <taxon>Anoxybacillaceae</taxon>
        <taxon>Anoxybacillus</taxon>
    </lineage>
</organism>
<dbReference type="CDD" id="cd00430">
    <property type="entry name" value="PLPDE_III_AR"/>
    <property type="match status" value="1"/>
</dbReference>
<comment type="catalytic activity">
    <reaction evidence="1 5">
        <text>L-alanine = D-alanine</text>
        <dbReference type="Rhea" id="RHEA:20249"/>
        <dbReference type="ChEBI" id="CHEBI:57416"/>
        <dbReference type="ChEBI" id="CHEBI:57972"/>
        <dbReference type="EC" id="5.1.1.1"/>
    </reaction>
</comment>
<dbReference type="GO" id="GO:0009252">
    <property type="term" value="P:peptidoglycan biosynthetic process"/>
    <property type="evidence" value="ECO:0007669"/>
    <property type="project" value="TreeGrafter"/>
</dbReference>
<evidence type="ECO:0000313" key="9">
    <source>
        <dbReference type="EMBL" id="RWU08976.1"/>
    </source>
</evidence>
<comment type="pathway">
    <text evidence="5">Amino-acid biosynthesis; D-alanine biosynthesis; D-alanine from L-alanine: step 1/1.</text>
</comment>
<dbReference type="EMBL" id="SBBW01000072">
    <property type="protein sequence ID" value="RWU08976.1"/>
    <property type="molecule type" value="Genomic_DNA"/>
</dbReference>
<keyword evidence="4 5" id="KW-0413">Isomerase</keyword>
<feature type="active site" description="Proton acceptor; specific for L-alanine" evidence="5">
    <location>
        <position position="268"/>
    </location>
</feature>
<comment type="function">
    <text evidence="5">Catalyzes the interconversion of L-alanine and D-alanine. May also act on other amino acids.</text>
</comment>
<dbReference type="Pfam" id="PF01168">
    <property type="entry name" value="Ala_racemase_N"/>
    <property type="match status" value="1"/>
</dbReference>
<dbReference type="NCBIfam" id="TIGR00492">
    <property type="entry name" value="alr"/>
    <property type="match status" value="1"/>
</dbReference>
<dbReference type="Pfam" id="PF00842">
    <property type="entry name" value="Ala_racemase_C"/>
    <property type="match status" value="1"/>
</dbReference>
<evidence type="ECO:0000256" key="6">
    <source>
        <dbReference type="PIRSR" id="PIRSR600821-50"/>
    </source>
</evidence>
<evidence type="ECO:0000256" key="3">
    <source>
        <dbReference type="ARBA" id="ARBA00022898"/>
    </source>
</evidence>
<dbReference type="InterPro" id="IPR020622">
    <property type="entry name" value="Ala_racemase_pyridoxalP-BS"/>
</dbReference>
<dbReference type="SUPFAM" id="SSF51419">
    <property type="entry name" value="PLP-binding barrel"/>
    <property type="match status" value="1"/>
</dbReference>
<dbReference type="InterPro" id="IPR000821">
    <property type="entry name" value="Ala_racemase"/>
</dbReference>
<evidence type="ECO:0000256" key="7">
    <source>
        <dbReference type="PIRSR" id="PIRSR600821-52"/>
    </source>
</evidence>
<dbReference type="InterPro" id="IPR011079">
    <property type="entry name" value="Ala_racemase_C"/>
</dbReference>
<dbReference type="SMART" id="SM01005">
    <property type="entry name" value="Ala_racemase_C"/>
    <property type="match status" value="1"/>
</dbReference>
<evidence type="ECO:0000259" key="8">
    <source>
        <dbReference type="SMART" id="SM01005"/>
    </source>
</evidence>
<evidence type="ECO:0000256" key="4">
    <source>
        <dbReference type="ARBA" id="ARBA00023235"/>
    </source>
</evidence>
<comment type="caution">
    <text evidence="9">The sequence shown here is derived from an EMBL/GenBank/DDBJ whole genome shotgun (WGS) entry which is preliminary data.</text>
</comment>
<gene>
    <name evidence="9" type="ORF">EA138_12265</name>
</gene>
<keyword evidence="3 5" id="KW-0663">Pyridoxal phosphate</keyword>
<dbReference type="PROSITE" id="PS00395">
    <property type="entry name" value="ALANINE_RACEMASE"/>
    <property type="match status" value="1"/>
</dbReference>
<proteinExistence type="inferred from homology"/>
<comment type="cofactor">
    <cofactor evidence="2 5 6">
        <name>pyridoxal 5'-phosphate</name>
        <dbReference type="ChEBI" id="CHEBI:597326"/>
    </cofactor>
</comment>
<feature type="binding site" evidence="5 7">
    <location>
        <position position="139"/>
    </location>
    <ligand>
        <name>substrate</name>
    </ligand>
</feature>
<dbReference type="InterPro" id="IPR029066">
    <property type="entry name" value="PLP-binding_barrel"/>
</dbReference>
<dbReference type="Gene3D" id="2.40.37.10">
    <property type="entry name" value="Lyase, Ornithine Decarboxylase, Chain A, domain 1"/>
    <property type="match status" value="1"/>
</dbReference>
<feature type="modified residue" description="N6-(pyridoxal phosphate)lysine" evidence="5 6">
    <location>
        <position position="40"/>
    </location>
</feature>
<dbReference type="GO" id="GO:0030170">
    <property type="term" value="F:pyridoxal phosphate binding"/>
    <property type="evidence" value="ECO:0007669"/>
    <property type="project" value="UniProtKB-UniRule"/>
</dbReference>
<evidence type="ECO:0000256" key="2">
    <source>
        <dbReference type="ARBA" id="ARBA00001933"/>
    </source>
</evidence>
<dbReference type="SUPFAM" id="SSF50621">
    <property type="entry name" value="Alanine racemase C-terminal domain-like"/>
    <property type="match status" value="1"/>
</dbReference>
<dbReference type="HAMAP" id="MF_01201">
    <property type="entry name" value="Ala_racemase"/>
    <property type="match status" value="1"/>
</dbReference>
<reference evidence="9 10" key="1">
    <citation type="submission" date="2019-01" db="EMBL/GenBank/DDBJ databases">
        <title>Anoxybacillus flavithermus in powdered infant formula.</title>
        <authorList>
            <person name="Rhee M.S."/>
            <person name="Choi I.-G."/>
            <person name="Cho T.J."/>
            <person name="Park B."/>
        </authorList>
    </citation>
    <scope>NUCLEOTIDE SEQUENCE [LARGE SCALE GENOMIC DNA]</scope>
    <source>
        <strain evidence="9 10">FHS-PPAM212</strain>
    </source>
</reference>
<evidence type="ECO:0000313" key="10">
    <source>
        <dbReference type="Proteomes" id="UP000286434"/>
    </source>
</evidence>